<evidence type="ECO:0000313" key="3">
    <source>
        <dbReference type="Proteomes" id="UP000034108"/>
    </source>
</evidence>
<keyword evidence="1" id="KW-0812">Transmembrane</keyword>
<comment type="caution">
    <text evidence="2">The sequence shown here is derived from an EMBL/GenBank/DDBJ whole genome shotgun (WGS) entry which is preliminary data.</text>
</comment>
<dbReference type="Proteomes" id="UP000034108">
    <property type="component" value="Unassembled WGS sequence"/>
</dbReference>
<reference evidence="2 3" key="1">
    <citation type="journal article" date="2015" name="Nature">
        <title>rRNA introns, odd ribosomes, and small enigmatic genomes across a large radiation of phyla.</title>
        <authorList>
            <person name="Brown C.T."/>
            <person name="Hug L.A."/>
            <person name="Thomas B.C."/>
            <person name="Sharon I."/>
            <person name="Castelle C.J."/>
            <person name="Singh A."/>
            <person name="Wilkins M.J."/>
            <person name="Williams K.H."/>
            <person name="Banfield J.F."/>
        </authorList>
    </citation>
    <scope>NUCLEOTIDE SEQUENCE [LARGE SCALE GENOMIC DNA]</scope>
</reference>
<accession>A0A0G0VE40</accession>
<dbReference type="AlphaFoldDB" id="A0A0G0VE40"/>
<feature type="transmembrane region" description="Helical" evidence="1">
    <location>
        <begin position="316"/>
        <end position="336"/>
    </location>
</feature>
<sequence length="395" mass="43734">MFFSPYGKERLAPRAGAIDFRANRLKVEDTMGKYDEWSRGDDEALLNRLGIETARRIAKGELQVQFANGMAVVKPAIVSLFDKHGRRIPPEGLKSLVADANQDFCLKQPKLDYGRLIARAVEFLQQGPIMSAAEFEARSNAILKQIKSDKQLVNLLKGVYLPIVLPQMAGNDYGQMLGEVFLTAVERSYTTTFTDRSFNNYQRGELTGKITIAVGVRHEQLIAKMAVGSVVGIYFPTALHGFSIPAAREQMASLPDNVILSGGLDIAVAMAMYPEILAHDFNTPGLDMAALQFGSADYSLFFNAFDSRLRFIRRGLGAYGYFSGGLLLYFGSRILVFGSKSISEPIHRRVTVMSRVFFIFQNFGILGLRVGRCALVHGSKPPKFLILQARQSLAI</sequence>
<dbReference type="EMBL" id="LCAV01000011">
    <property type="protein sequence ID" value="KKR99104.1"/>
    <property type="molecule type" value="Genomic_DNA"/>
</dbReference>
<name>A0A0G0VE40_9BACT</name>
<evidence type="ECO:0000256" key="1">
    <source>
        <dbReference type="SAM" id="Phobius"/>
    </source>
</evidence>
<gene>
    <name evidence="2" type="ORF">UU49_C0011G0040</name>
</gene>
<evidence type="ECO:0000313" key="2">
    <source>
        <dbReference type="EMBL" id="KKR99104.1"/>
    </source>
</evidence>
<proteinExistence type="predicted"/>
<keyword evidence="1" id="KW-0472">Membrane</keyword>
<organism evidence="2 3">
    <name type="scientific">Candidatus Magasanikbacteria bacterium GW2011_GWC2_41_17</name>
    <dbReference type="NCBI Taxonomy" id="1619048"/>
    <lineage>
        <taxon>Bacteria</taxon>
        <taxon>Candidatus Magasanikiibacteriota</taxon>
    </lineage>
</organism>
<keyword evidence="1" id="KW-1133">Transmembrane helix</keyword>
<protein>
    <submittedName>
        <fullName evidence="2">Uncharacterized protein</fullName>
    </submittedName>
</protein>